<keyword evidence="3" id="KW-1185">Reference proteome</keyword>
<keyword evidence="1" id="KW-0472">Membrane</keyword>
<dbReference type="AlphaFoldDB" id="A0A2A2H1F8"/>
<feature type="transmembrane region" description="Helical" evidence="1">
    <location>
        <begin position="12"/>
        <end position="39"/>
    </location>
</feature>
<keyword evidence="1" id="KW-0812">Transmembrane</keyword>
<reference evidence="2 3" key="1">
    <citation type="journal article" date="2017" name="BMC Genomics">
        <title>Genomic analysis of methanogenic archaea reveals a shift towards energy conservation.</title>
        <authorList>
            <person name="Gilmore S.P."/>
            <person name="Henske J.K."/>
            <person name="Sexton J.A."/>
            <person name="Solomon K.V."/>
            <person name="Seppala S."/>
            <person name="Yoo J.I."/>
            <person name="Huyett L.M."/>
            <person name="Pressman A."/>
            <person name="Cogan J.Z."/>
            <person name="Kivenson V."/>
            <person name="Peng X."/>
            <person name="Tan Y."/>
            <person name="Valentine D.L."/>
            <person name="O'Malley M.A."/>
        </authorList>
    </citation>
    <scope>NUCLEOTIDE SEQUENCE [LARGE SCALE GENOMIC DNA]</scope>
    <source>
        <strain evidence="2 3">M.o.H.</strain>
    </source>
</reference>
<dbReference type="RefSeq" id="WP_069583813.1">
    <property type="nucleotide sequence ID" value="NZ_LMVM01000040.1"/>
</dbReference>
<dbReference type="EMBL" id="LMVM01000040">
    <property type="protein sequence ID" value="PAV03113.1"/>
    <property type="molecule type" value="Genomic_DNA"/>
</dbReference>
<evidence type="ECO:0000313" key="3">
    <source>
        <dbReference type="Proteomes" id="UP000217784"/>
    </source>
</evidence>
<keyword evidence="1" id="KW-1133">Transmembrane helix</keyword>
<evidence type="ECO:0000256" key="1">
    <source>
        <dbReference type="SAM" id="Phobius"/>
    </source>
</evidence>
<organism evidence="2 3">
    <name type="scientific">Methanobacterium bryantii</name>
    <dbReference type="NCBI Taxonomy" id="2161"/>
    <lineage>
        <taxon>Archaea</taxon>
        <taxon>Methanobacteriati</taxon>
        <taxon>Methanobacteriota</taxon>
        <taxon>Methanomada group</taxon>
        <taxon>Methanobacteria</taxon>
        <taxon>Methanobacteriales</taxon>
        <taxon>Methanobacteriaceae</taxon>
        <taxon>Methanobacterium</taxon>
    </lineage>
</organism>
<proteinExistence type="predicted"/>
<accession>A0A2A2H1F8</accession>
<evidence type="ECO:0000313" key="2">
    <source>
        <dbReference type="EMBL" id="PAV03113.1"/>
    </source>
</evidence>
<gene>
    <name evidence="2" type="ORF">ASJ80_07535</name>
</gene>
<sequence>MNKPFLRIIYGLLMFAVFLLFKINVSYFLCFIGLIFMVVGVQRYLDYKNKICISLAAALSLAGLTSIYVQYKLNYIVVGLFMLVLIVLLISDLSYPRKEDII</sequence>
<feature type="transmembrane region" description="Helical" evidence="1">
    <location>
        <begin position="51"/>
        <end position="69"/>
    </location>
</feature>
<feature type="transmembrane region" description="Helical" evidence="1">
    <location>
        <begin position="75"/>
        <end position="95"/>
    </location>
</feature>
<dbReference type="Proteomes" id="UP000217784">
    <property type="component" value="Unassembled WGS sequence"/>
</dbReference>
<name>A0A2A2H1F8_METBR</name>
<comment type="caution">
    <text evidence="2">The sequence shown here is derived from an EMBL/GenBank/DDBJ whole genome shotgun (WGS) entry which is preliminary data.</text>
</comment>
<protein>
    <submittedName>
        <fullName evidence="2">Uncharacterized protein</fullName>
    </submittedName>
</protein>